<name>A0A5C6ADI5_9BACT</name>
<dbReference type="Proteomes" id="UP000316213">
    <property type="component" value="Unassembled WGS sequence"/>
</dbReference>
<protein>
    <recommendedName>
        <fullName evidence="3">Ferritin-like domain protein</fullName>
    </recommendedName>
</protein>
<proteinExistence type="predicted"/>
<dbReference type="OrthoDB" id="273035at2"/>
<dbReference type="RefSeq" id="WP_146577864.1">
    <property type="nucleotide sequence ID" value="NZ_SJPM01000004.1"/>
</dbReference>
<reference evidence="1 2" key="1">
    <citation type="submission" date="2019-02" db="EMBL/GenBank/DDBJ databases">
        <title>Deep-cultivation of Planctomycetes and their phenomic and genomic characterization uncovers novel biology.</title>
        <authorList>
            <person name="Wiegand S."/>
            <person name="Jogler M."/>
            <person name="Boedeker C."/>
            <person name="Pinto D."/>
            <person name="Vollmers J."/>
            <person name="Rivas-Marin E."/>
            <person name="Kohn T."/>
            <person name="Peeters S.H."/>
            <person name="Heuer A."/>
            <person name="Rast P."/>
            <person name="Oberbeckmann S."/>
            <person name="Bunk B."/>
            <person name="Jeske O."/>
            <person name="Meyerdierks A."/>
            <person name="Storesund J.E."/>
            <person name="Kallscheuer N."/>
            <person name="Luecker S."/>
            <person name="Lage O.M."/>
            <person name="Pohl T."/>
            <person name="Merkel B.J."/>
            <person name="Hornburger P."/>
            <person name="Mueller R.-W."/>
            <person name="Bruemmer F."/>
            <person name="Labrenz M."/>
            <person name="Spormann A.M."/>
            <person name="Op Den Camp H."/>
            <person name="Overmann J."/>
            <person name="Amann R."/>
            <person name="Jetten M.S.M."/>
            <person name="Mascher T."/>
            <person name="Medema M.H."/>
            <person name="Devos D.P."/>
            <person name="Kaster A.-K."/>
            <person name="Ovreas L."/>
            <person name="Rohde M."/>
            <person name="Galperin M.Y."/>
            <person name="Jogler C."/>
        </authorList>
    </citation>
    <scope>NUCLEOTIDE SEQUENCE [LARGE SCALE GENOMIC DNA]</scope>
    <source>
        <strain evidence="1 2">Pla100</strain>
    </source>
</reference>
<dbReference type="AlphaFoldDB" id="A0A5C6ADI5"/>
<evidence type="ECO:0008006" key="3">
    <source>
        <dbReference type="Google" id="ProtNLM"/>
    </source>
</evidence>
<dbReference type="EMBL" id="SJPM01000004">
    <property type="protein sequence ID" value="TWT97235.1"/>
    <property type="molecule type" value="Genomic_DNA"/>
</dbReference>
<evidence type="ECO:0000313" key="2">
    <source>
        <dbReference type="Proteomes" id="UP000316213"/>
    </source>
</evidence>
<evidence type="ECO:0000313" key="1">
    <source>
        <dbReference type="EMBL" id="TWT97235.1"/>
    </source>
</evidence>
<keyword evidence="2" id="KW-1185">Reference proteome</keyword>
<gene>
    <name evidence="1" type="ORF">Pla100_23850</name>
</gene>
<accession>A0A5C6ADI5</accession>
<comment type="caution">
    <text evidence="1">The sequence shown here is derived from an EMBL/GenBank/DDBJ whole genome shotgun (WGS) entry which is preliminary data.</text>
</comment>
<sequence length="149" mass="16765">MKQPRTVYDVLAMLADYHNQRALRYRQLVGASVDPQADILLDHLVELETRSSQVIRGEMEQLDPEHATYLITGPQLSSDAIHAADCCCSDEPSFHDALGCALTSDQRLTELLDRMADCTAAASVVELAQRLREFETTKERQIAKFTRQD</sequence>
<organism evidence="1 2">
    <name type="scientific">Neorhodopirellula pilleata</name>
    <dbReference type="NCBI Taxonomy" id="2714738"/>
    <lineage>
        <taxon>Bacteria</taxon>
        <taxon>Pseudomonadati</taxon>
        <taxon>Planctomycetota</taxon>
        <taxon>Planctomycetia</taxon>
        <taxon>Pirellulales</taxon>
        <taxon>Pirellulaceae</taxon>
        <taxon>Neorhodopirellula</taxon>
    </lineage>
</organism>